<comment type="subunit">
    <text evidence="10">Type II secretion is composed of four main components: the outer membrane complex, the inner membrane complex, the cytoplasmic secretion ATPase and the periplasm-spanning pseudopilus.</text>
</comment>
<dbReference type="PANTHER" id="PTHR38779">
    <property type="entry name" value="TYPE II SECRETION SYSTEM PROTEIN I-RELATED"/>
    <property type="match status" value="1"/>
</dbReference>
<keyword evidence="8 10" id="KW-1133">Transmembrane helix</keyword>
<keyword evidence="7 10" id="KW-0812">Transmembrane</keyword>
<evidence type="ECO:0000256" key="5">
    <source>
        <dbReference type="ARBA" id="ARBA00022481"/>
    </source>
</evidence>
<comment type="function">
    <text evidence="1">Component of the type II secretion system required for the energy-dependent secretion of extracellular factors such as proteases and toxins from the periplasm. Part of the pseudopilus tip complex that is critical for the recognition and binding of secretion substrates.</text>
</comment>
<feature type="domain" description="Type II secretion system protein GspI C-terminal" evidence="11">
    <location>
        <begin position="48"/>
        <end position="122"/>
    </location>
</feature>
<evidence type="ECO:0000313" key="12">
    <source>
        <dbReference type="EMBL" id="MBU9854603.1"/>
    </source>
</evidence>
<dbReference type="Proteomes" id="UP000734343">
    <property type="component" value="Unassembled WGS sequence"/>
</dbReference>
<comment type="subcellular location">
    <subcellularLocation>
        <location evidence="2 10">Cell inner membrane</location>
        <topology evidence="2 10">Single-pass membrane protein</topology>
    </subcellularLocation>
</comment>
<dbReference type="InterPro" id="IPR010052">
    <property type="entry name" value="T2SS_protein-GspI"/>
</dbReference>
<accession>A0ABS6LSH8</accession>
<evidence type="ECO:0000256" key="10">
    <source>
        <dbReference type="RuleBase" id="RU368030"/>
    </source>
</evidence>
<organism evidence="12 13">
    <name type="scientific">Rahnella bonaserana</name>
    <dbReference type="NCBI Taxonomy" id="2816248"/>
    <lineage>
        <taxon>Bacteria</taxon>
        <taxon>Pseudomonadati</taxon>
        <taxon>Pseudomonadota</taxon>
        <taxon>Gammaproteobacteria</taxon>
        <taxon>Enterobacterales</taxon>
        <taxon>Yersiniaceae</taxon>
        <taxon>Rahnella</taxon>
    </lineage>
</organism>
<dbReference type="PROSITE" id="PS00409">
    <property type="entry name" value="PROKAR_NTER_METHYL"/>
    <property type="match status" value="1"/>
</dbReference>
<evidence type="ECO:0000256" key="7">
    <source>
        <dbReference type="ARBA" id="ARBA00022692"/>
    </source>
</evidence>
<sequence length="130" mass="14474">MPAKPDAKSQQGMTLLEVIIALAIFATAALALLNSMSSQMSAVEHFRTTLFASWVAENALINTQIQSENKGNKENKPVRLAGQQWFIDQQYAVDKENKIRLNRVFVLQSEEARSPILSVSSWTQTPAEKP</sequence>
<reference evidence="12 13" key="1">
    <citation type="submission" date="2021-03" db="EMBL/GenBank/DDBJ databases">
        <title>Five novel Rahnella species.</title>
        <authorList>
            <person name="Brady C."/>
            <person name="Asselin J."/>
            <person name="Beer S."/>
            <person name="Bruberg M.B."/>
            <person name="Crampton B."/>
            <person name="Venter S."/>
            <person name="Arnold D."/>
            <person name="Denman S."/>
        </authorList>
    </citation>
    <scope>NUCLEOTIDE SEQUENCE [LARGE SCALE GENOMIC DNA]</scope>
    <source>
        <strain evidence="12 13">H11b</strain>
    </source>
</reference>
<comment type="similarity">
    <text evidence="3 10">Belongs to the GSP I family.</text>
</comment>
<dbReference type="PANTHER" id="PTHR38779:SF2">
    <property type="entry name" value="TYPE II SECRETION SYSTEM PROTEIN I-RELATED"/>
    <property type="match status" value="1"/>
</dbReference>
<evidence type="ECO:0000256" key="4">
    <source>
        <dbReference type="ARBA" id="ARBA00022475"/>
    </source>
</evidence>
<keyword evidence="6 10" id="KW-0997">Cell inner membrane</keyword>
<keyword evidence="13" id="KW-1185">Reference proteome</keyword>
<dbReference type="InterPro" id="IPR012902">
    <property type="entry name" value="N_methyl_site"/>
</dbReference>
<evidence type="ECO:0000259" key="11">
    <source>
        <dbReference type="Pfam" id="PF02501"/>
    </source>
</evidence>
<keyword evidence="9 10" id="KW-0472">Membrane</keyword>
<evidence type="ECO:0000256" key="1">
    <source>
        <dbReference type="ARBA" id="ARBA00003161"/>
    </source>
</evidence>
<feature type="transmembrane region" description="Helical" evidence="10">
    <location>
        <begin position="12"/>
        <end position="33"/>
    </location>
</feature>
<gene>
    <name evidence="12" type="primary">gspI</name>
    <name evidence="12" type="ORF">J1778_04805</name>
</gene>
<dbReference type="Pfam" id="PF02501">
    <property type="entry name" value="T2SSI"/>
    <property type="match status" value="1"/>
</dbReference>
<keyword evidence="5 10" id="KW-0488">Methylation</keyword>
<proteinExistence type="inferred from homology"/>
<dbReference type="InterPro" id="IPR003413">
    <property type="entry name" value="T2SS_GspI_C"/>
</dbReference>
<protein>
    <recommendedName>
        <fullName evidence="10">Type II secretion system protein I</fullName>
        <shortName evidence="10">T2SS minor pseudopilin I</shortName>
    </recommendedName>
</protein>
<evidence type="ECO:0000256" key="6">
    <source>
        <dbReference type="ARBA" id="ARBA00022519"/>
    </source>
</evidence>
<comment type="caution">
    <text evidence="12">The sequence shown here is derived from an EMBL/GenBank/DDBJ whole genome shotgun (WGS) entry which is preliminary data.</text>
</comment>
<keyword evidence="4" id="KW-1003">Cell membrane</keyword>
<evidence type="ECO:0000256" key="3">
    <source>
        <dbReference type="ARBA" id="ARBA00008358"/>
    </source>
</evidence>
<name>A0ABS6LSH8_9GAMM</name>
<dbReference type="NCBIfam" id="TIGR02532">
    <property type="entry name" value="IV_pilin_GFxxxE"/>
    <property type="match status" value="1"/>
</dbReference>
<dbReference type="Pfam" id="PF07963">
    <property type="entry name" value="N_methyl"/>
    <property type="match status" value="1"/>
</dbReference>
<comment type="PTM">
    <text evidence="10">Cleaved by prepilin peptidase.</text>
</comment>
<evidence type="ECO:0000256" key="2">
    <source>
        <dbReference type="ARBA" id="ARBA00004377"/>
    </source>
</evidence>
<evidence type="ECO:0000256" key="9">
    <source>
        <dbReference type="ARBA" id="ARBA00023136"/>
    </source>
</evidence>
<evidence type="ECO:0000313" key="13">
    <source>
        <dbReference type="Proteomes" id="UP000734343"/>
    </source>
</evidence>
<evidence type="ECO:0000256" key="8">
    <source>
        <dbReference type="ARBA" id="ARBA00022989"/>
    </source>
</evidence>
<dbReference type="EMBL" id="JAFMOW010000053">
    <property type="protein sequence ID" value="MBU9854603.1"/>
    <property type="molecule type" value="Genomic_DNA"/>
</dbReference>
<dbReference type="NCBIfam" id="TIGR01707">
    <property type="entry name" value="gspI"/>
    <property type="match status" value="1"/>
</dbReference>